<feature type="transmembrane region" description="Helical" evidence="10">
    <location>
        <begin position="380"/>
        <end position="405"/>
    </location>
</feature>
<feature type="transmembrane region" description="Helical" evidence="10">
    <location>
        <begin position="425"/>
        <end position="444"/>
    </location>
</feature>
<evidence type="ECO:0000256" key="8">
    <source>
        <dbReference type="ARBA" id="ARBA00023136"/>
    </source>
</evidence>
<dbReference type="GO" id="GO:0006811">
    <property type="term" value="P:monoatomic ion transport"/>
    <property type="evidence" value="ECO:0007669"/>
    <property type="project" value="UniProtKB-KW"/>
</dbReference>
<dbReference type="InterPro" id="IPR002528">
    <property type="entry name" value="MATE_fam"/>
</dbReference>
<feature type="transmembrane region" description="Helical" evidence="10">
    <location>
        <begin position="42"/>
        <end position="68"/>
    </location>
</feature>
<dbReference type="InterPro" id="IPR050222">
    <property type="entry name" value="MATE_MdtK"/>
</dbReference>
<sequence length="461" mass="49565">MLRDIRRIISLAWPVLIGQLAVVAFGVIDTAMVARYTATDLAALALGGSIYITVYVGMMGVLVALSPIAAQLYGAHRHAEIGEEVRQALWLAAGLSVPGMALLLHPHILLHIADAKPMLEGRTVAYLQILALGLPAALAFRIYSSLSNAIARPRIVMMIQLIGLALKIPLNFIFIYGSGRLGISLVPELGSAGCALATTLINWVSCLLGLFLMQRHSLLRQFGIYRKFSWPQWPRIRALLKLGIPMGLGYLIEVTAFTFMAIFIARFGATVLAGHQIAANLGTVLYMLPMSLGIATATLVAQALGARDFAAARRLGRRGISFAVALAMCISLLVWTSRTSLIAAYTPNPLIARAAAPLFVFLTFYHVFDAMQVSTIFVLRAYKVAVVPTVIYAVALWGVGLGGGYALGFDTFGITPRYLLGASGFWFANSLSLGLAAAGLMLYLRWISACSADPVPRTQAK</sequence>
<feature type="transmembrane region" description="Helical" evidence="10">
    <location>
        <begin position="89"/>
        <end position="113"/>
    </location>
</feature>
<evidence type="ECO:0000256" key="2">
    <source>
        <dbReference type="ARBA" id="ARBA00022448"/>
    </source>
</evidence>
<evidence type="ECO:0000256" key="3">
    <source>
        <dbReference type="ARBA" id="ARBA00022449"/>
    </source>
</evidence>
<dbReference type="CDD" id="cd13131">
    <property type="entry name" value="MATE_NorM_like"/>
    <property type="match status" value="1"/>
</dbReference>
<keyword evidence="12" id="KW-1185">Reference proteome</keyword>
<dbReference type="RefSeq" id="WP_047214429.1">
    <property type="nucleotide sequence ID" value="NZ_CP011568.3"/>
</dbReference>
<feature type="transmembrane region" description="Helical" evidence="10">
    <location>
        <begin position="350"/>
        <end position="368"/>
    </location>
</feature>
<dbReference type="KEGG" id="ptx:ABW99_10490"/>
<accession>A0A0G3ERD4</accession>
<name>A0A0G3ERD4_9BURK</name>
<organism evidence="11 12">
    <name type="scientific">Pandoraea thiooxydans</name>
    <dbReference type="NCBI Taxonomy" id="445709"/>
    <lineage>
        <taxon>Bacteria</taxon>
        <taxon>Pseudomonadati</taxon>
        <taxon>Pseudomonadota</taxon>
        <taxon>Betaproteobacteria</taxon>
        <taxon>Burkholderiales</taxon>
        <taxon>Burkholderiaceae</taxon>
        <taxon>Pandoraea</taxon>
    </lineage>
</organism>
<evidence type="ECO:0000256" key="4">
    <source>
        <dbReference type="ARBA" id="ARBA00022475"/>
    </source>
</evidence>
<dbReference type="Proteomes" id="UP000036700">
    <property type="component" value="Chromosome"/>
</dbReference>
<proteinExistence type="predicted"/>
<evidence type="ECO:0000256" key="6">
    <source>
        <dbReference type="ARBA" id="ARBA00022989"/>
    </source>
</evidence>
<evidence type="ECO:0000313" key="11">
    <source>
        <dbReference type="EMBL" id="AKJ68579.1"/>
    </source>
</evidence>
<dbReference type="AlphaFoldDB" id="A0A0G3ERD4"/>
<dbReference type="Pfam" id="PF01554">
    <property type="entry name" value="MatE"/>
    <property type="match status" value="2"/>
</dbReference>
<keyword evidence="8 10" id="KW-0472">Membrane</keyword>
<comment type="subcellular location">
    <subcellularLocation>
        <location evidence="1">Cell inner membrane</location>
        <topology evidence="1">Multi-pass membrane protein</topology>
    </subcellularLocation>
</comment>
<evidence type="ECO:0000256" key="7">
    <source>
        <dbReference type="ARBA" id="ARBA00023065"/>
    </source>
</evidence>
<dbReference type="GO" id="GO:0015297">
    <property type="term" value="F:antiporter activity"/>
    <property type="evidence" value="ECO:0007669"/>
    <property type="project" value="UniProtKB-KW"/>
</dbReference>
<dbReference type="PANTHER" id="PTHR43298:SF2">
    <property type="entry name" value="FMN_FAD EXPORTER YEEO-RELATED"/>
    <property type="match status" value="1"/>
</dbReference>
<keyword evidence="4" id="KW-1003">Cell membrane</keyword>
<dbReference type="InterPro" id="IPR048279">
    <property type="entry name" value="MdtK-like"/>
</dbReference>
<keyword evidence="6 10" id="KW-1133">Transmembrane helix</keyword>
<feature type="transmembrane region" description="Helical" evidence="10">
    <location>
        <begin position="125"/>
        <end position="143"/>
    </location>
</feature>
<evidence type="ECO:0000313" key="12">
    <source>
        <dbReference type="Proteomes" id="UP000036700"/>
    </source>
</evidence>
<feature type="transmembrane region" description="Helical" evidence="10">
    <location>
        <begin position="318"/>
        <end position="338"/>
    </location>
</feature>
<keyword evidence="2" id="KW-0813">Transport</keyword>
<evidence type="ECO:0000256" key="9">
    <source>
        <dbReference type="ARBA" id="ARBA00031636"/>
    </source>
</evidence>
<protein>
    <recommendedName>
        <fullName evidence="9">Multidrug-efflux transporter</fullName>
    </recommendedName>
</protein>
<dbReference type="STRING" id="445709.ABW99_10490"/>
<feature type="transmembrane region" description="Helical" evidence="10">
    <location>
        <begin position="189"/>
        <end position="212"/>
    </location>
</feature>
<evidence type="ECO:0000256" key="5">
    <source>
        <dbReference type="ARBA" id="ARBA00022692"/>
    </source>
</evidence>
<feature type="transmembrane region" description="Helical" evidence="10">
    <location>
        <begin position="155"/>
        <end position="177"/>
    </location>
</feature>
<evidence type="ECO:0000256" key="10">
    <source>
        <dbReference type="SAM" id="Phobius"/>
    </source>
</evidence>
<dbReference type="PIRSF" id="PIRSF006603">
    <property type="entry name" value="DinF"/>
    <property type="match status" value="1"/>
</dbReference>
<feature type="transmembrane region" description="Helical" evidence="10">
    <location>
        <begin position="12"/>
        <end position="36"/>
    </location>
</feature>
<dbReference type="NCBIfam" id="TIGR00797">
    <property type="entry name" value="matE"/>
    <property type="match status" value="1"/>
</dbReference>
<reference evidence="12" key="1">
    <citation type="submission" date="2015-06" db="EMBL/GenBank/DDBJ databases">
        <authorList>
            <person name="Lim Y.L."/>
            <person name="Ee R."/>
            <person name="Yong D."/>
            <person name="How K.Y."/>
            <person name="Yin W.F."/>
            <person name="Chan K.G."/>
        </authorList>
    </citation>
    <scope>NUCLEOTIDE SEQUENCE [LARGE SCALE GENOMIC DNA]</scope>
    <source>
        <strain evidence="12">DSM 25325</strain>
    </source>
</reference>
<gene>
    <name evidence="11" type="ORF">ABW99_10490</name>
</gene>
<dbReference type="GO" id="GO:0005886">
    <property type="term" value="C:plasma membrane"/>
    <property type="evidence" value="ECO:0007669"/>
    <property type="project" value="UniProtKB-SubCell"/>
</dbReference>
<dbReference type="PATRIC" id="fig|445709.3.peg.2236"/>
<keyword evidence="5 10" id="KW-0812">Transmembrane</keyword>
<feature type="transmembrane region" description="Helical" evidence="10">
    <location>
        <begin position="284"/>
        <end position="306"/>
    </location>
</feature>
<dbReference type="OrthoDB" id="9780160at2"/>
<dbReference type="PANTHER" id="PTHR43298">
    <property type="entry name" value="MULTIDRUG RESISTANCE PROTEIN NORM-RELATED"/>
    <property type="match status" value="1"/>
</dbReference>
<dbReference type="GO" id="GO:0042910">
    <property type="term" value="F:xenobiotic transmembrane transporter activity"/>
    <property type="evidence" value="ECO:0007669"/>
    <property type="project" value="InterPro"/>
</dbReference>
<keyword evidence="3" id="KW-0050">Antiport</keyword>
<feature type="transmembrane region" description="Helical" evidence="10">
    <location>
        <begin position="242"/>
        <end position="264"/>
    </location>
</feature>
<keyword evidence="7" id="KW-0406">Ion transport</keyword>
<dbReference type="EMBL" id="CP011568">
    <property type="protein sequence ID" value="AKJ68579.1"/>
    <property type="molecule type" value="Genomic_DNA"/>
</dbReference>
<evidence type="ECO:0000256" key="1">
    <source>
        <dbReference type="ARBA" id="ARBA00004429"/>
    </source>
</evidence>